<evidence type="ECO:0000313" key="2">
    <source>
        <dbReference type="EMBL" id="BAS26234.1"/>
    </source>
</evidence>
<gene>
    <name evidence="2" type="ORF">LIP_0377</name>
</gene>
<proteinExistence type="predicted"/>
<name>A0A0K2SHE6_LIMPI</name>
<sequence>MTQRVDISVNGMVEVMEAREVAYSLLARLFLEEPDEGFIRELSRRGAFDTFLFAEESDAVEVAARRVASALSELESLGDEGFQAVRWDYTRLFVGPERLPAPPWESAYLTEERLLFQESTLEVRRAYGKYGLVTRNYPHEADDHLGFELEFMAHLSRLAREGVAKPTEAGRPAPEQVLADQAAFLREHLQRWVPAFAADVEARASTVFYRGLACLLKSFLQADAAFIQDMQSM</sequence>
<dbReference type="InterPro" id="IPR050289">
    <property type="entry name" value="TorD/DmsD_chaperones"/>
</dbReference>
<dbReference type="PANTHER" id="PTHR34227">
    <property type="entry name" value="CHAPERONE PROTEIN YCDY"/>
    <property type="match status" value="1"/>
</dbReference>
<dbReference type="Pfam" id="PF02613">
    <property type="entry name" value="Nitrate_red_del"/>
    <property type="match status" value="1"/>
</dbReference>
<dbReference type="AlphaFoldDB" id="A0A0K2SHE6"/>
<accession>A0A0K2SHE6</accession>
<protein>
    <submittedName>
        <fullName evidence="2">Dehydrogenase</fullName>
    </submittedName>
</protein>
<dbReference type="SUPFAM" id="SSF89155">
    <property type="entry name" value="TorD-like"/>
    <property type="match status" value="1"/>
</dbReference>
<dbReference type="PATRIC" id="fig|1555112.3.peg.395"/>
<dbReference type="InterPro" id="IPR036411">
    <property type="entry name" value="TorD-like_sf"/>
</dbReference>
<organism evidence="2 3">
    <name type="scientific">Limnochorda pilosa</name>
    <dbReference type="NCBI Taxonomy" id="1555112"/>
    <lineage>
        <taxon>Bacteria</taxon>
        <taxon>Bacillati</taxon>
        <taxon>Bacillota</taxon>
        <taxon>Limnochordia</taxon>
        <taxon>Limnochordales</taxon>
        <taxon>Limnochordaceae</taxon>
        <taxon>Limnochorda</taxon>
    </lineage>
</organism>
<dbReference type="KEGG" id="lpil:LIP_0377"/>
<reference evidence="3" key="1">
    <citation type="submission" date="2015-07" db="EMBL/GenBank/DDBJ databases">
        <title>Complete genome sequence and phylogenetic analysis of Limnochorda pilosa.</title>
        <authorList>
            <person name="Watanabe M."/>
            <person name="Kojima H."/>
            <person name="Fukui M."/>
        </authorList>
    </citation>
    <scope>NUCLEOTIDE SEQUENCE [LARGE SCALE GENOMIC DNA]</scope>
    <source>
        <strain evidence="3">HC45</strain>
    </source>
</reference>
<evidence type="ECO:0000256" key="1">
    <source>
        <dbReference type="ARBA" id="ARBA00023186"/>
    </source>
</evidence>
<keyword evidence="3" id="KW-1185">Reference proteome</keyword>
<reference evidence="3" key="2">
    <citation type="journal article" date="2016" name="Int. J. Syst. Evol. Microbiol.">
        <title>Complete genome sequence and cell structure of Limnochorda pilosa, a Gram-negative spore-former within the phylum Firmicutes.</title>
        <authorList>
            <person name="Watanabe M."/>
            <person name="Kojima H."/>
            <person name="Fukui M."/>
        </authorList>
    </citation>
    <scope>NUCLEOTIDE SEQUENCE [LARGE SCALE GENOMIC DNA]</scope>
    <source>
        <strain evidence="3">HC45</strain>
    </source>
</reference>
<keyword evidence="1" id="KW-0143">Chaperone</keyword>
<dbReference type="RefSeq" id="WP_068133543.1">
    <property type="nucleotide sequence ID" value="NZ_AP014924.1"/>
</dbReference>
<evidence type="ECO:0000313" key="3">
    <source>
        <dbReference type="Proteomes" id="UP000065807"/>
    </source>
</evidence>
<dbReference type="Gene3D" id="1.10.3480.10">
    <property type="entry name" value="TorD-like"/>
    <property type="match status" value="1"/>
</dbReference>
<dbReference type="InterPro" id="IPR020945">
    <property type="entry name" value="DMSO/NO3_reduct_chaperone"/>
</dbReference>
<dbReference type="PANTHER" id="PTHR34227:SF1">
    <property type="entry name" value="DIMETHYL SULFOXIDE REDUCTASE CHAPERONE-RELATED"/>
    <property type="match status" value="1"/>
</dbReference>
<dbReference type="Proteomes" id="UP000065807">
    <property type="component" value="Chromosome"/>
</dbReference>
<dbReference type="EMBL" id="AP014924">
    <property type="protein sequence ID" value="BAS26234.1"/>
    <property type="molecule type" value="Genomic_DNA"/>
</dbReference>
<dbReference type="STRING" id="1555112.LIP_0377"/>